<reference evidence="1 2" key="1">
    <citation type="submission" date="2019-12" db="EMBL/GenBank/DDBJ databases">
        <title>Halocatena pleomorpha gen. nov. sp. nov., an extremely halophilic archaeon of family Halobacteriaceae isolated from saltpan soil.</title>
        <authorList>
            <person name="Pal Y."/>
            <person name="Verma A."/>
            <person name="Krishnamurthi S."/>
            <person name="Kumar P."/>
        </authorList>
    </citation>
    <scope>NUCLEOTIDE SEQUENCE [LARGE SCALE GENOMIC DNA]</scope>
    <source>
        <strain evidence="1 2">JCM 16495</strain>
    </source>
</reference>
<comment type="caution">
    <text evidence="1">The sequence shown here is derived from an EMBL/GenBank/DDBJ whole genome shotgun (WGS) entry which is preliminary data.</text>
</comment>
<proteinExistence type="predicted"/>
<dbReference type="EMBL" id="WSZK01000037">
    <property type="protein sequence ID" value="MWG36613.1"/>
    <property type="molecule type" value="Genomic_DNA"/>
</dbReference>
<name>A0A6B0GVJ7_9EURY</name>
<gene>
    <name evidence="1" type="ORF">GQS65_19330</name>
</gene>
<protein>
    <submittedName>
        <fullName evidence="1">Uncharacterized protein</fullName>
    </submittedName>
</protein>
<dbReference type="PROSITE" id="PS51257">
    <property type="entry name" value="PROKAR_LIPOPROTEIN"/>
    <property type="match status" value="1"/>
</dbReference>
<organism evidence="1 2">
    <name type="scientific">Halomarina oriensis</name>
    <dbReference type="NCBI Taxonomy" id="671145"/>
    <lineage>
        <taxon>Archaea</taxon>
        <taxon>Methanobacteriati</taxon>
        <taxon>Methanobacteriota</taxon>
        <taxon>Stenosarchaea group</taxon>
        <taxon>Halobacteria</taxon>
        <taxon>Halobacteriales</taxon>
        <taxon>Natronomonadaceae</taxon>
        <taxon>Halomarina</taxon>
    </lineage>
</organism>
<keyword evidence="2" id="KW-1185">Reference proteome</keyword>
<dbReference type="Proteomes" id="UP000451471">
    <property type="component" value="Unassembled WGS sequence"/>
</dbReference>
<accession>A0A6B0GVJ7</accession>
<dbReference type="RefSeq" id="WP_158206266.1">
    <property type="nucleotide sequence ID" value="NZ_WSZK01000037.1"/>
</dbReference>
<evidence type="ECO:0000313" key="2">
    <source>
        <dbReference type="Proteomes" id="UP000451471"/>
    </source>
</evidence>
<sequence length="135" mass="14820">MQRRNLLKSIGCACTVALAGCSLPDGQTNQVPLRLTAFNYYDEPIFVKIDVSSNGETVLTHEVGLRPGREDAPEDLITVAKIRESDSSNLRLNVSMPDRNADARAMLDVSCSTDDRLRGAIIRLRDGIELDLAEC</sequence>
<dbReference type="AlphaFoldDB" id="A0A6B0GVJ7"/>
<evidence type="ECO:0000313" key="1">
    <source>
        <dbReference type="EMBL" id="MWG36613.1"/>
    </source>
</evidence>